<feature type="non-terminal residue" evidence="1">
    <location>
        <position position="245"/>
    </location>
</feature>
<organism evidence="1">
    <name type="scientific">marine metagenome</name>
    <dbReference type="NCBI Taxonomy" id="408172"/>
    <lineage>
        <taxon>unclassified sequences</taxon>
        <taxon>metagenomes</taxon>
        <taxon>ecological metagenomes</taxon>
    </lineage>
</organism>
<reference evidence="1" key="1">
    <citation type="submission" date="2018-05" db="EMBL/GenBank/DDBJ databases">
        <authorList>
            <person name="Lanie J.A."/>
            <person name="Ng W.-L."/>
            <person name="Kazmierczak K.M."/>
            <person name="Andrzejewski T.M."/>
            <person name="Davidsen T.M."/>
            <person name="Wayne K.J."/>
            <person name="Tettelin H."/>
            <person name="Glass J.I."/>
            <person name="Rusch D."/>
            <person name="Podicherti R."/>
            <person name="Tsui H.-C.T."/>
            <person name="Winkler M.E."/>
        </authorList>
    </citation>
    <scope>NUCLEOTIDE SEQUENCE</scope>
</reference>
<accession>A0A382T8K7</accession>
<name>A0A382T8K7_9ZZZZ</name>
<proteinExistence type="predicted"/>
<gene>
    <name evidence="1" type="ORF">METZ01_LOCUS371197</name>
</gene>
<protein>
    <submittedName>
        <fullName evidence="1">Uncharacterized protein</fullName>
    </submittedName>
</protein>
<dbReference type="EMBL" id="UINC01134665">
    <property type="protein sequence ID" value="SVD18343.1"/>
    <property type="molecule type" value="Genomic_DNA"/>
</dbReference>
<dbReference type="AlphaFoldDB" id="A0A382T8K7"/>
<evidence type="ECO:0000313" key="1">
    <source>
        <dbReference type="EMBL" id="SVD18343.1"/>
    </source>
</evidence>
<sequence>MKVLDIIKNLVRKDENRSREDHLSELVPIDLVFRGYGFWSGKRPFKFDPHPDYKKKKPYEKIIDTDDNDKRCKGLSSINEDIDKYNEWISEKNRLSTELLLKTVQHPTTAIDKKDLNLAIYRPSILRKFPYWRFVMKKASPKYRKLDKTNSHAEIDDKQLYMLKEKIPVGEFVKRFNKTILDCLLKERQEAEKLDIWDGEHTWWYPLREFAYWFSKNEIDSSSVDSFINGNKEFFLPSVSILTQK</sequence>